<name>A0A6C0F3Y3_9ZZZZ</name>
<keyword evidence="4" id="KW-0812">Transmembrane</keyword>
<dbReference type="EMBL" id="MN738742">
    <property type="protein sequence ID" value="QHT36417.1"/>
    <property type="molecule type" value="Genomic_DNA"/>
</dbReference>
<dbReference type="InterPro" id="IPR017907">
    <property type="entry name" value="Znf_RING_CS"/>
</dbReference>
<feature type="domain" description="RING-type" evidence="5">
    <location>
        <begin position="4"/>
        <end position="45"/>
    </location>
</feature>
<dbReference type="SMART" id="SM00184">
    <property type="entry name" value="RING"/>
    <property type="match status" value="1"/>
</dbReference>
<evidence type="ECO:0000256" key="1">
    <source>
        <dbReference type="ARBA" id="ARBA00022723"/>
    </source>
</evidence>
<evidence type="ECO:0000256" key="2">
    <source>
        <dbReference type="ARBA" id="ARBA00022771"/>
    </source>
</evidence>
<evidence type="ECO:0000313" key="6">
    <source>
        <dbReference type="EMBL" id="QHT36417.1"/>
    </source>
</evidence>
<dbReference type="InterPro" id="IPR001841">
    <property type="entry name" value="Znf_RING"/>
</dbReference>
<keyword evidence="4" id="KW-0472">Membrane</keyword>
<reference evidence="6" key="1">
    <citation type="journal article" date="2020" name="Nature">
        <title>Giant virus diversity and host interactions through global metagenomics.</title>
        <authorList>
            <person name="Schulz F."/>
            <person name="Roux S."/>
            <person name="Paez-Espino D."/>
            <person name="Jungbluth S."/>
            <person name="Walsh D.A."/>
            <person name="Denef V.J."/>
            <person name="McMahon K.D."/>
            <person name="Konstantinidis K.T."/>
            <person name="Eloe-Fadrosh E.A."/>
            <person name="Kyrpides N.C."/>
            <person name="Woyke T."/>
        </authorList>
    </citation>
    <scope>NUCLEOTIDE SEQUENCE</scope>
    <source>
        <strain evidence="6">GVMAG-S-ERX555931-87</strain>
    </source>
</reference>
<dbReference type="PANTHER" id="PTHR46563:SF1">
    <property type="entry name" value="RING-TYPE DOMAIN-CONTAINING PROTEIN-RELATED"/>
    <property type="match status" value="1"/>
</dbReference>
<keyword evidence="4" id="KW-1133">Transmembrane helix</keyword>
<accession>A0A6C0F3Y3</accession>
<dbReference type="PROSITE" id="PS50089">
    <property type="entry name" value="ZF_RING_2"/>
    <property type="match status" value="1"/>
</dbReference>
<organism evidence="6">
    <name type="scientific">viral metagenome</name>
    <dbReference type="NCBI Taxonomy" id="1070528"/>
    <lineage>
        <taxon>unclassified sequences</taxon>
        <taxon>metagenomes</taxon>
        <taxon>organismal metagenomes</taxon>
    </lineage>
</organism>
<proteinExistence type="predicted"/>
<feature type="transmembrane region" description="Helical" evidence="4">
    <location>
        <begin position="88"/>
        <end position="109"/>
    </location>
</feature>
<dbReference type="InterPro" id="IPR013083">
    <property type="entry name" value="Znf_RING/FYVE/PHD"/>
</dbReference>
<protein>
    <recommendedName>
        <fullName evidence="5">RING-type domain-containing protein</fullName>
    </recommendedName>
</protein>
<keyword evidence="3" id="KW-0862">Zinc</keyword>
<dbReference type="SUPFAM" id="SSF57850">
    <property type="entry name" value="RING/U-box"/>
    <property type="match status" value="1"/>
</dbReference>
<evidence type="ECO:0000256" key="3">
    <source>
        <dbReference type="ARBA" id="ARBA00022833"/>
    </source>
</evidence>
<dbReference type="AlphaFoldDB" id="A0A6C0F3Y3"/>
<sequence>METCPICMDEMNDESISTINCNHSFCNGCIETLIDKNKNICPLCRGEIKEFYNKNERTKVIFKTIPQMVDPRVIRVYELRYHRLCLKAYLLLIVLLIQFYLLLRLSYYLNNCEQLNIKYYNNNTLLLDNYNSCVEENELESRTEGVYIYSGVRKALVFCQLPIFYLSKCLS</sequence>
<evidence type="ECO:0000259" key="5">
    <source>
        <dbReference type="PROSITE" id="PS50089"/>
    </source>
</evidence>
<evidence type="ECO:0000256" key="4">
    <source>
        <dbReference type="SAM" id="Phobius"/>
    </source>
</evidence>
<dbReference type="PANTHER" id="PTHR46563">
    <property type="entry name" value="RING-TYPE DOMAIN-CONTAINING PROTEIN"/>
    <property type="match status" value="1"/>
</dbReference>
<keyword evidence="2" id="KW-0863">Zinc-finger</keyword>
<dbReference type="GO" id="GO:0008270">
    <property type="term" value="F:zinc ion binding"/>
    <property type="evidence" value="ECO:0007669"/>
    <property type="project" value="UniProtKB-KW"/>
</dbReference>
<dbReference type="Pfam" id="PF13639">
    <property type="entry name" value="zf-RING_2"/>
    <property type="match status" value="1"/>
</dbReference>
<dbReference type="PROSITE" id="PS00518">
    <property type="entry name" value="ZF_RING_1"/>
    <property type="match status" value="1"/>
</dbReference>
<dbReference type="Gene3D" id="3.30.40.10">
    <property type="entry name" value="Zinc/RING finger domain, C3HC4 (zinc finger)"/>
    <property type="match status" value="1"/>
</dbReference>
<keyword evidence="1" id="KW-0479">Metal-binding</keyword>